<dbReference type="Proteomes" id="UP000192656">
    <property type="component" value="Unassembled WGS sequence"/>
</dbReference>
<dbReference type="SUPFAM" id="SSF52833">
    <property type="entry name" value="Thioredoxin-like"/>
    <property type="match status" value="1"/>
</dbReference>
<keyword evidence="3" id="KW-0676">Redox-active center</keyword>
<dbReference type="PROSITE" id="PS00194">
    <property type="entry name" value="THIOREDOXIN_1"/>
    <property type="match status" value="1"/>
</dbReference>
<evidence type="ECO:0000256" key="2">
    <source>
        <dbReference type="ARBA" id="ARBA00022748"/>
    </source>
</evidence>
<dbReference type="PROSITE" id="PS51318">
    <property type="entry name" value="TAT"/>
    <property type="match status" value="1"/>
</dbReference>
<dbReference type="PROSITE" id="PS51352">
    <property type="entry name" value="THIOREDOXIN_2"/>
    <property type="match status" value="1"/>
</dbReference>
<dbReference type="CDD" id="cd02966">
    <property type="entry name" value="TlpA_like_family"/>
    <property type="match status" value="1"/>
</dbReference>
<comment type="subcellular location">
    <subcellularLocation>
        <location evidence="1">Cell envelope</location>
    </subcellularLocation>
</comment>
<dbReference type="GO" id="GO:0017004">
    <property type="term" value="P:cytochrome complex assembly"/>
    <property type="evidence" value="ECO:0007669"/>
    <property type="project" value="UniProtKB-KW"/>
</dbReference>
<proteinExistence type="predicted"/>
<accession>A0A1W2C8D8</accession>
<dbReference type="InterPro" id="IPR050553">
    <property type="entry name" value="Thioredoxin_ResA/DsbE_sf"/>
</dbReference>
<evidence type="ECO:0000313" key="5">
    <source>
        <dbReference type="EMBL" id="SMC81505.1"/>
    </source>
</evidence>
<dbReference type="AlphaFoldDB" id="A0A1W2C8D8"/>
<evidence type="ECO:0000259" key="4">
    <source>
        <dbReference type="PROSITE" id="PS51352"/>
    </source>
</evidence>
<dbReference type="OrthoDB" id="9799347at2"/>
<name>A0A1W2C8D8_9HYPH</name>
<keyword evidence="5" id="KW-0413">Isomerase</keyword>
<dbReference type="InterPro" id="IPR017937">
    <property type="entry name" value="Thioredoxin_CS"/>
</dbReference>
<dbReference type="InterPro" id="IPR013740">
    <property type="entry name" value="Redoxin"/>
</dbReference>
<dbReference type="GO" id="GO:0030313">
    <property type="term" value="C:cell envelope"/>
    <property type="evidence" value="ECO:0007669"/>
    <property type="project" value="UniProtKB-SubCell"/>
</dbReference>
<evidence type="ECO:0000313" key="6">
    <source>
        <dbReference type="Proteomes" id="UP000192656"/>
    </source>
</evidence>
<sequence length="187" mass="20400">MHGNNRCRARTRRSLLRGAGLTLLVGVLGIGLGTQAPFAQESERVDLSSLALTDGRTDFDLSTLIETGPVIVHLWATWCAPCLTELPKLAEFADLLSKAGARERFLVVSVDSKSFERVSSFLSARLNLPDLDVLKVQAGNPGSALRVFGYPTTLVLAPSGAVLWRHQGPVDWQSPDRRRDLLRLIGL</sequence>
<dbReference type="GO" id="GO:0015036">
    <property type="term" value="F:disulfide oxidoreductase activity"/>
    <property type="evidence" value="ECO:0007669"/>
    <property type="project" value="UniProtKB-ARBA"/>
</dbReference>
<dbReference type="EMBL" id="FWXR01000009">
    <property type="protein sequence ID" value="SMC81505.1"/>
    <property type="molecule type" value="Genomic_DNA"/>
</dbReference>
<organism evidence="5 6">
    <name type="scientific">Fulvimarina manganoxydans</name>
    <dbReference type="NCBI Taxonomy" id="937218"/>
    <lineage>
        <taxon>Bacteria</taxon>
        <taxon>Pseudomonadati</taxon>
        <taxon>Pseudomonadota</taxon>
        <taxon>Alphaproteobacteria</taxon>
        <taxon>Hyphomicrobiales</taxon>
        <taxon>Aurantimonadaceae</taxon>
        <taxon>Fulvimarina</taxon>
    </lineage>
</organism>
<keyword evidence="6" id="KW-1185">Reference proteome</keyword>
<dbReference type="InterPro" id="IPR006311">
    <property type="entry name" value="TAT_signal"/>
</dbReference>
<dbReference type="PANTHER" id="PTHR42852">
    <property type="entry name" value="THIOL:DISULFIDE INTERCHANGE PROTEIN DSBE"/>
    <property type="match status" value="1"/>
</dbReference>
<keyword evidence="2" id="KW-0201">Cytochrome c-type biogenesis</keyword>
<feature type="domain" description="Thioredoxin" evidence="4">
    <location>
        <begin position="30"/>
        <end position="187"/>
    </location>
</feature>
<reference evidence="5 6" key="1">
    <citation type="submission" date="2017-04" db="EMBL/GenBank/DDBJ databases">
        <authorList>
            <person name="Afonso C.L."/>
            <person name="Miller P.J."/>
            <person name="Scott M.A."/>
            <person name="Spackman E."/>
            <person name="Goraichik I."/>
            <person name="Dimitrov K.M."/>
            <person name="Suarez D.L."/>
            <person name="Swayne D.E."/>
        </authorList>
    </citation>
    <scope>NUCLEOTIDE SEQUENCE [LARGE SCALE GENOMIC DNA]</scope>
    <source>
        <strain evidence="5 6">CGMCC 1.10972</strain>
    </source>
</reference>
<dbReference type="InterPro" id="IPR036249">
    <property type="entry name" value="Thioredoxin-like_sf"/>
</dbReference>
<dbReference type="Pfam" id="PF08534">
    <property type="entry name" value="Redoxin"/>
    <property type="match status" value="1"/>
</dbReference>
<dbReference type="STRING" id="937218.SAMN06297251_10916"/>
<dbReference type="PANTHER" id="PTHR42852:SF18">
    <property type="entry name" value="CHROMOSOME UNDETERMINED SCAFFOLD_47, WHOLE GENOME SHOTGUN SEQUENCE"/>
    <property type="match status" value="1"/>
</dbReference>
<evidence type="ECO:0000256" key="1">
    <source>
        <dbReference type="ARBA" id="ARBA00004196"/>
    </source>
</evidence>
<dbReference type="Gene3D" id="3.40.30.10">
    <property type="entry name" value="Glutaredoxin"/>
    <property type="match status" value="1"/>
</dbReference>
<dbReference type="GO" id="GO:0016853">
    <property type="term" value="F:isomerase activity"/>
    <property type="evidence" value="ECO:0007669"/>
    <property type="project" value="UniProtKB-KW"/>
</dbReference>
<protein>
    <submittedName>
        <fullName evidence="5">Thiol-disulfide isomerase or thioredoxin</fullName>
    </submittedName>
</protein>
<dbReference type="RefSeq" id="WP_084410183.1">
    <property type="nucleotide sequence ID" value="NZ_FWXR01000009.1"/>
</dbReference>
<evidence type="ECO:0000256" key="3">
    <source>
        <dbReference type="ARBA" id="ARBA00023284"/>
    </source>
</evidence>
<dbReference type="InterPro" id="IPR013766">
    <property type="entry name" value="Thioredoxin_domain"/>
</dbReference>
<gene>
    <name evidence="5" type="ORF">SAMN06297251_10916</name>
</gene>